<dbReference type="SUPFAM" id="SSF56281">
    <property type="entry name" value="Metallo-hydrolase/oxidoreductase"/>
    <property type="match status" value="1"/>
</dbReference>
<dbReference type="SMART" id="SM00849">
    <property type="entry name" value="Lactamase_B"/>
    <property type="match status" value="1"/>
</dbReference>
<evidence type="ECO:0000256" key="1">
    <source>
        <dbReference type="ARBA" id="ARBA00005250"/>
    </source>
</evidence>
<feature type="signal peptide" evidence="3">
    <location>
        <begin position="1"/>
        <end position="36"/>
    </location>
</feature>
<dbReference type="InterPro" id="IPR001279">
    <property type="entry name" value="Metallo-B-lactamas"/>
</dbReference>
<gene>
    <name evidence="5" type="ORF">L2764_18675</name>
</gene>
<comment type="caution">
    <text evidence="5">The sequence shown here is derived from an EMBL/GenBank/DDBJ whole genome shotgun (WGS) entry which is preliminary data.</text>
</comment>
<dbReference type="InterPro" id="IPR036866">
    <property type="entry name" value="RibonucZ/Hydroxyglut_hydro"/>
</dbReference>
<evidence type="ECO:0000259" key="4">
    <source>
        <dbReference type="SMART" id="SM00849"/>
    </source>
</evidence>
<evidence type="ECO:0000256" key="3">
    <source>
        <dbReference type="SAM" id="SignalP"/>
    </source>
</evidence>
<protein>
    <submittedName>
        <fullName evidence="5">MBL fold metallo-hydrolase</fullName>
    </submittedName>
</protein>
<feature type="region of interest" description="Disordered" evidence="2">
    <location>
        <begin position="302"/>
        <end position="326"/>
    </location>
</feature>
<name>A0ABT0LFH6_9GAMM</name>
<proteinExistence type="inferred from homology"/>
<reference evidence="5 6" key="1">
    <citation type="submission" date="2022-01" db="EMBL/GenBank/DDBJ databases">
        <title>Whole genome-based taxonomy of the Shewanellaceae.</title>
        <authorList>
            <person name="Martin-Rodriguez A.J."/>
        </authorList>
    </citation>
    <scope>NUCLEOTIDE SEQUENCE [LARGE SCALE GENOMIC DNA]</scope>
    <source>
        <strain evidence="5 6">DSM 17177</strain>
    </source>
</reference>
<sequence>MGVFCIQKIMKRAFAVFFKLVISVIVASAFSPVIQANDDKFKDVEIISIALNDTSYMLMGAGGNIGVSAGPDGILIIDDQFAPLADKISQALNTLQPGVPKFIINTHFHRDHTGGNGYFGKNGIIMAHKNVLTRLSSNTELPKSALPVITYNDGLEVHFNNDTLNVMHMGPGHTDGDSIVWWKKSNIVHMGDLFFKDRFPYIDLEHGGSVTGYRNNVAKILTQINAQTKIIPGHGSLSTKVDLIRFKAMLDDSILWMQTQLANNKSLDMIKKQGFPTQWKQWGLFFISEDKWIETLYQGLSPRSQPSDEMKQSNADEVSEVNELNE</sequence>
<keyword evidence="3" id="KW-0732">Signal</keyword>
<dbReference type="PANTHER" id="PTHR42951:SF4">
    <property type="entry name" value="ACYL-COENZYME A THIOESTERASE MBLAC2"/>
    <property type="match status" value="1"/>
</dbReference>
<dbReference type="Gene3D" id="3.60.15.10">
    <property type="entry name" value="Ribonuclease Z/Hydroxyacylglutathione hydrolase-like"/>
    <property type="match status" value="1"/>
</dbReference>
<dbReference type="InterPro" id="IPR050855">
    <property type="entry name" value="NDM-1-like"/>
</dbReference>
<feature type="compositionally biased region" description="Acidic residues" evidence="2">
    <location>
        <begin position="317"/>
        <end position="326"/>
    </location>
</feature>
<feature type="domain" description="Metallo-beta-lactamase" evidence="4">
    <location>
        <begin position="62"/>
        <end position="234"/>
    </location>
</feature>
<accession>A0ABT0LFH6</accession>
<evidence type="ECO:0000256" key="2">
    <source>
        <dbReference type="SAM" id="MobiDB-lite"/>
    </source>
</evidence>
<evidence type="ECO:0000313" key="6">
    <source>
        <dbReference type="Proteomes" id="UP001203423"/>
    </source>
</evidence>
<feature type="chain" id="PRO_5047135463" evidence="3">
    <location>
        <begin position="37"/>
        <end position="326"/>
    </location>
</feature>
<comment type="similarity">
    <text evidence="1">Belongs to the metallo-beta-lactamase superfamily. Class-B beta-lactamase family.</text>
</comment>
<evidence type="ECO:0000313" key="5">
    <source>
        <dbReference type="EMBL" id="MCL1126451.1"/>
    </source>
</evidence>
<organism evidence="5 6">
    <name type="scientific">Shewanella surugensis</name>
    <dbReference type="NCBI Taxonomy" id="212020"/>
    <lineage>
        <taxon>Bacteria</taxon>
        <taxon>Pseudomonadati</taxon>
        <taxon>Pseudomonadota</taxon>
        <taxon>Gammaproteobacteria</taxon>
        <taxon>Alteromonadales</taxon>
        <taxon>Shewanellaceae</taxon>
        <taxon>Shewanella</taxon>
    </lineage>
</organism>
<dbReference type="CDD" id="cd16282">
    <property type="entry name" value="metallo-hydrolase-like_MBL-fold"/>
    <property type="match status" value="1"/>
</dbReference>
<dbReference type="EMBL" id="JAKIKS010000088">
    <property type="protein sequence ID" value="MCL1126451.1"/>
    <property type="molecule type" value="Genomic_DNA"/>
</dbReference>
<dbReference type="Pfam" id="PF00753">
    <property type="entry name" value="Lactamase_B"/>
    <property type="match status" value="1"/>
</dbReference>
<dbReference type="PANTHER" id="PTHR42951">
    <property type="entry name" value="METALLO-BETA-LACTAMASE DOMAIN-CONTAINING"/>
    <property type="match status" value="1"/>
</dbReference>
<dbReference type="RefSeq" id="WP_248941839.1">
    <property type="nucleotide sequence ID" value="NZ_JAKIKS010000088.1"/>
</dbReference>
<keyword evidence="6" id="KW-1185">Reference proteome</keyword>
<dbReference type="Proteomes" id="UP001203423">
    <property type="component" value="Unassembled WGS sequence"/>
</dbReference>